<evidence type="ECO:0000313" key="2">
    <source>
        <dbReference type="Proteomes" id="UP001501207"/>
    </source>
</evidence>
<organism evidence="1 2">
    <name type="scientific">Compostibacter hankyongensis</name>
    <dbReference type="NCBI Taxonomy" id="1007089"/>
    <lineage>
        <taxon>Bacteria</taxon>
        <taxon>Pseudomonadati</taxon>
        <taxon>Bacteroidota</taxon>
        <taxon>Chitinophagia</taxon>
        <taxon>Chitinophagales</taxon>
        <taxon>Chitinophagaceae</taxon>
        <taxon>Compostibacter</taxon>
    </lineage>
</organism>
<accession>A0ABP8FHI4</accession>
<dbReference type="EMBL" id="BAABFN010000001">
    <property type="protein sequence ID" value="GAA4303955.1"/>
    <property type="molecule type" value="Genomic_DNA"/>
</dbReference>
<proteinExistence type="predicted"/>
<reference evidence="2" key="1">
    <citation type="journal article" date="2019" name="Int. J. Syst. Evol. Microbiol.">
        <title>The Global Catalogue of Microorganisms (GCM) 10K type strain sequencing project: providing services to taxonomists for standard genome sequencing and annotation.</title>
        <authorList>
            <consortium name="The Broad Institute Genomics Platform"/>
            <consortium name="The Broad Institute Genome Sequencing Center for Infectious Disease"/>
            <person name="Wu L."/>
            <person name="Ma J."/>
        </authorList>
    </citation>
    <scope>NUCLEOTIDE SEQUENCE [LARGE SCALE GENOMIC DNA]</scope>
    <source>
        <strain evidence="2">JCM 17664</strain>
    </source>
</reference>
<dbReference type="Pfam" id="PF11301">
    <property type="entry name" value="DUF3103"/>
    <property type="match status" value="1"/>
</dbReference>
<keyword evidence="2" id="KW-1185">Reference proteome</keyword>
<evidence type="ECO:0000313" key="1">
    <source>
        <dbReference type="EMBL" id="GAA4303955.1"/>
    </source>
</evidence>
<protein>
    <submittedName>
        <fullName evidence="1">Uncharacterized protein</fullName>
    </submittedName>
</protein>
<comment type="caution">
    <text evidence="1">The sequence shown here is derived from an EMBL/GenBank/DDBJ whole genome shotgun (WGS) entry which is preliminary data.</text>
</comment>
<gene>
    <name evidence="1" type="ORF">GCM10023143_07870</name>
</gene>
<name>A0ABP8FHI4_9BACT</name>
<sequence>MLLVILAGCRKEKHSFSPPGSRSTAEAALRQQNAALEEFAEMLAAGLTDASLRALLHDELARKFDRDFDVLYTAFRHKTAAGISAQQRLAAAAAQPNLRLKTDGRAALQERLDDIAAVFPLLNLSVPVHFERWDAAESPWVAVCPLDFREGITGKIKTFDAAGKVHFLRADTPPERPVVVVGMNERVRIQPDGSYRLKADYLPEAGMDIQAARRDAVAVVTTACPDSFRTDGTYERLTGMYFGDLSHYESWVQGAPEIHLRLIAPNKDNDFRSLTIVKEIDHMEPRKRKDINERWWFTDVALLPWYRETYGKTLMLDFTEDDPSLFFHPQKMTVGGGFDVNDDLDTDMSLTFEISTQDDHIGSAIIDQLKCPPTHAQDGSFGFRFYDVGPDFFFRLESYD</sequence>
<dbReference type="InterPro" id="IPR021452">
    <property type="entry name" value="DUF3103"/>
</dbReference>
<dbReference type="Proteomes" id="UP001501207">
    <property type="component" value="Unassembled WGS sequence"/>
</dbReference>